<proteinExistence type="predicted"/>
<evidence type="ECO:0000313" key="2">
    <source>
        <dbReference type="Proteomes" id="UP001062901"/>
    </source>
</evidence>
<gene>
    <name evidence="1" type="ORF">AA15669_1097</name>
</gene>
<reference evidence="1" key="1">
    <citation type="submission" date="2013-04" db="EMBL/GenBank/DDBJ databases">
        <title>The genome sequencing project of 58 acetic acid bacteria.</title>
        <authorList>
            <person name="Okamoto-Kainuma A."/>
            <person name="Ishikawa M."/>
            <person name="Umino S."/>
            <person name="Koizumi Y."/>
            <person name="Shiwa Y."/>
            <person name="Yoshikawa H."/>
            <person name="Matsutani M."/>
            <person name="Matsushita K."/>
        </authorList>
    </citation>
    <scope>NUCLEOTIDE SEQUENCE</scope>
    <source>
        <strain evidence="1">DSM 15669</strain>
    </source>
</reference>
<organism evidence="1 2">
    <name type="scientific">Saccharibacter floricola DSM 15669</name>
    <dbReference type="NCBI Taxonomy" id="1123227"/>
    <lineage>
        <taxon>Bacteria</taxon>
        <taxon>Pseudomonadati</taxon>
        <taxon>Pseudomonadota</taxon>
        <taxon>Alphaproteobacteria</taxon>
        <taxon>Acetobacterales</taxon>
        <taxon>Acetobacteraceae</taxon>
        <taxon>Saccharibacter</taxon>
    </lineage>
</organism>
<keyword evidence="2" id="KW-1185">Reference proteome</keyword>
<evidence type="ECO:0000313" key="1">
    <source>
        <dbReference type="EMBL" id="GBQ06805.1"/>
    </source>
</evidence>
<dbReference type="Proteomes" id="UP001062901">
    <property type="component" value="Unassembled WGS sequence"/>
</dbReference>
<dbReference type="EMBL" id="BAQD01000015">
    <property type="protein sequence ID" value="GBQ06805.1"/>
    <property type="molecule type" value="Genomic_DNA"/>
</dbReference>
<comment type="caution">
    <text evidence="1">The sequence shown here is derived from an EMBL/GenBank/DDBJ whole genome shotgun (WGS) entry which is preliminary data.</text>
</comment>
<accession>A0ABQ0NYR8</accession>
<protein>
    <submittedName>
        <fullName evidence="1">Uncharacterized protein</fullName>
    </submittedName>
</protein>
<name>A0ABQ0NYR8_9PROT</name>
<sequence length="49" mass="5739">MLMHKGGMVDGLFLKVSKHQQRLHGMLRQWLLPNQSLWMMMAQEEMGAL</sequence>